<protein>
    <recommendedName>
        <fullName evidence="3">AbiEi antitoxin C-terminal domain-containing protein</fullName>
    </recommendedName>
</protein>
<comment type="caution">
    <text evidence="1">The sequence shown here is derived from an EMBL/GenBank/DDBJ whole genome shotgun (WGS) entry which is preliminary data.</text>
</comment>
<dbReference type="STRING" id="1802610.A2W32_02530"/>
<organism evidence="1 2">
    <name type="scientific">candidate division WWE3 bacterium RBG_16_37_10</name>
    <dbReference type="NCBI Taxonomy" id="1802610"/>
    <lineage>
        <taxon>Bacteria</taxon>
        <taxon>Katanobacteria</taxon>
    </lineage>
</organism>
<evidence type="ECO:0000313" key="2">
    <source>
        <dbReference type="Proteomes" id="UP000177371"/>
    </source>
</evidence>
<evidence type="ECO:0008006" key="3">
    <source>
        <dbReference type="Google" id="ProtNLM"/>
    </source>
</evidence>
<accession>A0A1F4V4M0</accession>
<gene>
    <name evidence="1" type="ORF">A2W32_02530</name>
</gene>
<sequence length="182" mass="20536">MYRINGGNKLSFLLRAQKNIFTTADLAVLWGIENDNTLWTTVKRYVALGKLYKLRKGLYAKRPVSELSKYEIGCALMGSNSYISLESVLAQSGVIMQVISQVTLVGAKSAKVEIEGTTYVCKKAKEDVLFNRLGVNEYQGYSVATPERAVADIQFWKPKYYLDNPAGFNLQKVEEIKREVNY</sequence>
<dbReference type="EMBL" id="MEUT01000020">
    <property type="protein sequence ID" value="OGC51493.1"/>
    <property type="molecule type" value="Genomic_DNA"/>
</dbReference>
<dbReference type="AlphaFoldDB" id="A0A1F4V4M0"/>
<proteinExistence type="predicted"/>
<evidence type="ECO:0000313" key="1">
    <source>
        <dbReference type="EMBL" id="OGC51493.1"/>
    </source>
</evidence>
<reference evidence="1 2" key="1">
    <citation type="journal article" date="2016" name="Nat. Commun.">
        <title>Thousands of microbial genomes shed light on interconnected biogeochemical processes in an aquifer system.</title>
        <authorList>
            <person name="Anantharaman K."/>
            <person name="Brown C.T."/>
            <person name="Hug L.A."/>
            <person name="Sharon I."/>
            <person name="Castelle C.J."/>
            <person name="Probst A.J."/>
            <person name="Thomas B.C."/>
            <person name="Singh A."/>
            <person name="Wilkins M.J."/>
            <person name="Karaoz U."/>
            <person name="Brodie E.L."/>
            <person name="Williams K.H."/>
            <person name="Hubbard S.S."/>
            <person name="Banfield J.F."/>
        </authorList>
    </citation>
    <scope>NUCLEOTIDE SEQUENCE [LARGE SCALE GENOMIC DNA]</scope>
</reference>
<name>A0A1F4V4M0_UNCKA</name>
<dbReference type="Proteomes" id="UP000177371">
    <property type="component" value="Unassembled WGS sequence"/>
</dbReference>